<dbReference type="AlphaFoldDB" id="A0ABD5P2J8"/>
<evidence type="ECO:0000256" key="7">
    <source>
        <dbReference type="ARBA" id="ARBA00023136"/>
    </source>
</evidence>
<dbReference type="Proteomes" id="UP001595821">
    <property type="component" value="Unassembled WGS sequence"/>
</dbReference>
<evidence type="ECO:0000256" key="6">
    <source>
        <dbReference type="ARBA" id="ARBA00022989"/>
    </source>
</evidence>
<feature type="transmembrane region" description="Helical" evidence="8">
    <location>
        <begin position="315"/>
        <end position="334"/>
    </location>
</feature>
<dbReference type="InterPro" id="IPR050297">
    <property type="entry name" value="LipidA_mod_glycosyltrf_83"/>
</dbReference>
<sequence>MSPDSFRDFVARTVSTAAGRERLAAAGIALTAGVVVFAIATQVFPYHSVNHDEGVYLLQAAMLLEGQLELHAGELAGAFRPWFFVEDGGRLYPKYNPVPAAMYAVSMALFDEPRVTLAAVAAGNAALVAVLGTQVFDRRAGVVAAAIFAASPMALLASAVFLPYAPTTLLNLVFAVCYLRGVREGHLSSAALAGVAIGLAFFARPYTAVLFAAPFILHALWTVGRALLESGIRPLSDPVRRNVVTAAGGLAFVGLTLAYNAALTGSALRFPYEAFAPLDGPGFGRRRILGHSIEYTPELALRANGYVLEYLTTRWFTAGLLGTALAVAGLVLAIRRWRTDPAGRTAGLLLAGLFVSVPLGNLFFWGNYNVLATMSDPTDGIVAQFGPLYYFDLLVPLSIFAAFGAVAGWRRLRTLADRVDASPPATRALAVAVLLAALVTAGGANAALVGPPLERNAAYTDKLADAYEPIEDHDFEDALVFLPTPYGDWQNHPFQYLRNEPGFDGPVVYALDREPDDDFAVVDAYPDRTYYRYAYHGEWSPNPDSHVVPKLEAVDVRAGESLAGETAVAVPDRVDSATVRLETDDGTYATYTLTEPGERVAVDWTLEADGARLETPTGDATVPTDGTDEVALSITLVQPDGGSFTYRQDVTVRTTDGTVEAIWPPERTVCYLVTACGSEDTYLPDDPDVHAEWVEFETRLEEG</sequence>
<keyword evidence="5 8" id="KW-0812">Transmembrane</keyword>
<dbReference type="EC" id="2.4.-.-" evidence="11"/>
<evidence type="ECO:0000256" key="4">
    <source>
        <dbReference type="ARBA" id="ARBA00022679"/>
    </source>
</evidence>
<dbReference type="RefSeq" id="WP_246972834.1">
    <property type="nucleotide sequence ID" value="NZ_CP095397.1"/>
</dbReference>
<feature type="transmembrane region" description="Helical" evidence="8">
    <location>
        <begin position="115"/>
        <end position="136"/>
    </location>
</feature>
<gene>
    <name evidence="11" type="ORF">ACFOZ7_16585</name>
</gene>
<keyword evidence="4 11" id="KW-0808">Transferase</keyword>
<keyword evidence="7 8" id="KW-0472">Membrane</keyword>
<dbReference type="InterPro" id="IPR038731">
    <property type="entry name" value="RgtA/B/C-like"/>
</dbReference>
<feature type="transmembrane region" description="Helical" evidence="8">
    <location>
        <begin position="240"/>
        <end position="262"/>
    </location>
</feature>
<evidence type="ECO:0000313" key="11">
    <source>
        <dbReference type="EMBL" id="MFC4248528.1"/>
    </source>
</evidence>
<evidence type="ECO:0000256" key="2">
    <source>
        <dbReference type="ARBA" id="ARBA00022475"/>
    </source>
</evidence>
<feature type="transmembrane region" description="Helical" evidence="8">
    <location>
        <begin position="23"/>
        <end position="44"/>
    </location>
</feature>
<feature type="domain" description="Glycosyltransferase RgtA/B/C/D-like" evidence="9">
    <location>
        <begin position="97"/>
        <end position="229"/>
    </location>
</feature>
<dbReference type="EMBL" id="JBHSDJ010000124">
    <property type="protein sequence ID" value="MFC4248528.1"/>
    <property type="molecule type" value="Genomic_DNA"/>
</dbReference>
<feature type="transmembrane region" description="Helical" evidence="8">
    <location>
        <begin position="346"/>
        <end position="368"/>
    </location>
</feature>
<comment type="subcellular location">
    <subcellularLocation>
        <location evidence="1">Cell membrane</location>
        <topology evidence="1">Multi-pass membrane protein</topology>
    </subcellularLocation>
</comment>
<keyword evidence="3 11" id="KW-0328">Glycosyltransferase</keyword>
<dbReference type="PANTHER" id="PTHR33908:SF11">
    <property type="entry name" value="MEMBRANE PROTEIN"/>
    <property type="match status" value="1"/>
</dbReference>
<evidence type="ECO:0000256" key="5">
    <source>
        <dbReference type="ARBA" id="ARBA00022692"/>
    </source>
</evidence>
<dbReference type="Pfam" id="PF25230">
    <property type="entry name" value="DUF7846"/>
    <property type="match status" value="1"/>
</dbReference>
<feature type="domain" description="DUF7846" evidence="10">
    <location>
        <begin position="478"/>
        <end position="649"/>
    </location>
</feature>
<dbReference type="PANTHER" id="PTHR33908">
    <property type="entry name" value="MANNOSYLTRANSFERASE YKCB-RELATED"/>
    <property type="match status" value="1"/>
</dbReference>
<feature type="transmembrane region" description="Helical" evidence="8">
    <location>
        <begin position="428"/>
        <end position="448"/>
    </location>
</feature>
<dbReference type="GO" id="GO:0005886">
    <property type="term" value="C:plasma membrane"/>
    <property type="evidence" value="ECO:0007669"/>
    <property type="project" value="UniProtKB-SubCell"/>
</dbReference>
<reference evidence="11 12" key="1">
    <citation type="journal article" date="2014" name="Int. J. Syst. Evol. Microbiol.">
        <title>Complete genome sequence of Corynebacterium casei LMG S-19264T (=DSM 44701T), isolated from a smear-ripened cheese.</title>
        <authorList>
            <consortium name="US DOE Joint Genome Institute (JGI-PGF)"/>
            <person name="Walter F."/>
            <person name="Albersmeier A."/>
            <person name="Kalinowski J."/>
            <person name="Ruckert C."/>
        </authorList>
    </citation>
    <scope>NUCLEOTIDE SEQUENCE [LARGE SCALE GENOMIC DNA]</scope>
    <source>
        <strain evidence="11 12">IBRC-M 10912</strain>
    </source>
</reference>
<feature type="transmembrane region" description="Helical" evidence="8">
    <location>
        <begin position="142"/>
        <end position="164"/>
    </location>
</feature>
<accession>A0ABD5P2J8</accession>
<keyword evidence="2" id="KW-1003">Cell membrane</keyword>
<dbReference type="Pfam" id="PF13231">
    <property type="entry name" value="PMT_2"/>
    <property type="match status" value="1"/>
</dbReference>
<evidence type="ECO:0000256" key="8">
    <source>
        <dbReference type="SAM" id="Phobius"/>
    </source>
</evidence>
<evidence type="ECO:0000259" key="9">
    <source>
        <dbReference type="Pfam" id="PF13231"/>
    </source>
</evidence>
<name>A0ABD5P2J8_9EURY</name>
<keyword evidence="6 8" id="KW-1133">Transmembrane helix</keyword>
<evidence type="ECO:0000313" key="12">
    <source>
        <dbReference type="Proteomes" id="UP001595821"/>
    </source>
</evidence>
<feature type="transmembrane region" description="Helical" evidence="8">
    <location>
        <begin position="388"/>
        <end position="407"/>
    </location>
</feature>
<dbReference type="GeneID" id="71853210"/>
<protein>
    <submittedName>
        <fullName evidence="11">Glycosyltransferase family 39 protein</fullName>
        <ecNumber evidence="11">2.4.-.-</ecNumber>
    </submittedName>
</protein>
<organism evidence="11 12">
    <name type="scientific">Natribaculum luteum</name>
    <dbReference type="NCBI Taxonomy" id="1586232"/>
    <lineage>
        <taxon>Archaea</taxon>
        <taxon>Methanobacteriati</taxon>
        <taxon>Methanobacteriota</taxon>
        <taxon>Stenosarchaea group</taxon>
        <taxon>Halobacteria</taxon>
        <taxon>Halobacteriales</taxon>
        <taxon>Natrialbaceae</taxon>
        <taxon>Natribaculum</taxon>
    </lineage>
</organism>
<dbReference type="GO" id="GO:0016757">
    <property type="term" value="F:glycosyltransferase activity"/>
    <property type="evidence" value="ECO:0007669"/>
    <property type="project" value="UniProtKB-KW"/>
</dbReference>
<proteinExistence type="predicted"/>
<dbReference type="GO" id="GO:0008610">
    <property type="term" value="P:lipid biosynthetic process"/>
    <property type="evidence" value="ECO:0007669"/>
    <property type="project" value="UniProtKB-ARBA"/>
</dbReference>
<comment type="caution">
    <text evidence="11">The sequence shown here is derived from an EMBL/GenBank/DDBJ whole genome shotgun (WGS) entry which is preliminary data.</text>
</comment>
<dbReference type="InterPro" id="IPR057168">
    <property type="entry name" value="DUF7846"/>
</dbReference>
<evidence type="ECO:0000256" key="1">
    <source>
        <dbReference type="ARBA" id="ARBA00004651"/>
    </source>
</evidence>
<evidence type="ECO:0000259" key="10">
    <source>
        <dbReference type="Pfam" id="PF25230"/>
    </source>
</evidence>
<evidence type="ECO:0000256" key="3">
    <source>
        <dbReference type="ARBA" id="ARBA00022676"/>
    </source>
</evidence>
<feature type="transmembrane region" description="Helical" evidence="8">
    <location>
        <begin position="209"/>
        <end position="228"/>
    </location>
</feature>